<dbReference type="InterPro" id="IPR000222">
    <property type="entry name" value="PP2C_BS"/>
</dbReference>
<dbReference type="PROSITE" id="PS51746">
    <property type="entry name" value="PPM_2"/>
    <property type="match status" value="1"/>
</dbReference>
<keyword evidence="6" id="KW-0460">Magnesium</keyword>
<sequence length="335" mass="36556">MAPECESGELVLCSGDAAKSKNFCRKRMDPRRIKSVSSGKRRPDVKKEIESMEGAVLIRHGAVSIIGRRREMEDAVAAEVDFLQRGGRRYSFFGVYDGHGGWRVARDCSERLHKVLAEIVEGDVGEEIAWERVMAVGFRKMDEEVNKSGELVASTGSTAVVAVVGEEEVVVANCGDSRAVLSRGGVAVQISDDHKPDRPDELERIEGCGGKVINWNGLRVSGVLATSRSIGDEYLKPYVITDPEVKILSRTKLDEFLILGSDGLWDVISNEMACQVVRRCLEGRIRRSSGAGCTRTMEAAAVLVELAMARGSCDNISVVVVDLTRNQTQTAAYSC</sequence>
<comment type="similarity">
    <text evidence="9">Belongs to the PP2C family.</text>
</comment>
<evidence type="ECO:0000259" key="10">
    <source>
        <dbReference type="PROSITE" id="PS51746"/>
    </source>
</evidence>
<dbReference type="SMART" id="SM00332">
    <property type="entry name" value="PP2Cc"/>
    <property type="match status" value="1"/>
</dbReference>
<organism evidence="11">
    <name type="scientific">Salvia splendens</name>
    <name type="common">Scarlet sage</name>
    <dbReference type="NCBI Taxonomy" id="180675"/>
    <lineage>
        <taxon>Eukaryota</taxon>
        <taxon>Viridiplantae</taxon>
        <taxon>Streptophyta</taxon>
        <taxon>Embryophyta</taxon>
        <taxon>Tracheophyta</taxon>
        <taxon>Spermatophyta</taxon>
        <taxon>Magnoliopsida</taxon>
        <taxon>eudicotyledons</taxon>
        <taxon>Gunneridae</taxon>
        <taxon>Pentapetalae</taxon>
        <taxon>asterids</taxon>
        <taxon>lamiids</taxon>
        <taxon>Lamiales</taxon>
        <taxon>Lamiaceae</taxon>
        <taxon>Nepetoideae</taxon>
        <taxon>Mentheae</taxon>
        <taxon>Salviinae</taxon>
        <taxon>Salvia</taxon>
        <taxon>Salvia subgen. Calosphace</taxon>
        <taxon>core Calosphace</taxon>
    </lineage>
</organism>
<evidence type="ECO:0000256" key="2">
    <source>
        <dbReference type="ARBA" id="ARBA00001946"/>
    </source>
</evidence>
<dbReference type="InterPro" id="IPR036457">
    <property type="entry name" value="PPM-type-like_dom_sf"/>
</dbReference>
<dbReference type="CDD" id="cd00143">
    <property type="entry name" value="PP2Cc"/>
    <property type="match status" value="1"/>
</dbReference>
<dbReference type="EMBL" id="PNBA02000019">
    <property type="protein sequence ID" value="KAG6391583.1"/>
    <property type="molecule type" value="Genomic_DNA"/>
</dbReference>
<dbReference type="InterPro" id="IPR001932">
    <property type="entry name" value="PPM-type_phosphatase-like_dom"/>
</dbReference>
<keyword evidence="4" id="KW-0479">Metal-binding</keyword>
<dbReference type="InterPro" id="IPR015655">
    <property type="entry name" value="PP2C"/>
</dbReference>
<feature type="domain" description="PPM-type phosphatase" evidence="10">
    <location>
        <begin position="59"/>
        <end position="323"/>
    </location>
</feature>
<keyword evidence="12" id="KW-1185">Reference proteome</keyword>
<proteinExistence type="inferred from homology"/>
<dbReference type="FunFam" id="3.60.40.10:FF:000291">
    <property type="entry name" value="Protein phosphatase 2C 50"/>
    <property type="match status" value="1"/>
</dbReference>
<dbReference type="PANTHER" id="PTHR47992">
    <property type="entry name" value="PROTEIN PHOSPHATASE"/>
    <property type="match status" value="1"/>
</dbReference>
<dbReference type="Pfam" id="PF00481">
    <property type="entry name" value="PP2C"/>
    <property type="match status" value="1"/>
</dbReference>
<keyword evidence="5 9" id="KW-0378">Hydrolase</keyword>
<accession>A0A8X8WAZ9</accession>
<dbReference type="OrthoDB" id="10264738at2759"/>
<evidence type="ECO:0000256" key="7">
    <source>
        <dbReference type="ARBA" id="ARBA00022912"/>
    </source>
</evidence>
<evidence type="ECO:0000256" key="9">
    <source>
        <dbReference type="RuleBase" id="RU003465"/>
    </source>
</evidence>
<protein>
    <recommendedName>
        <fullName evidence="3">protein-serine/threonine phosphatase</fullName>
        <ecNumber evidence="3">3.1.3.16</ecNumber>
    </recommendedName>
</protein>
<reference evidence="11" key="1">
    <citation type="submission" date="2018-01" db="EMBL/GenBank/DDBJ databases">
        <authorList>
            <person name="Mao J.F."/>
        </authorList>
    </citation>
    <scope>NUCLEOTIDE SEQUENCE</scope>
    <source>
        <strain evidence="11">Huo1</strain>
        <tissue evidence="11">Leaf</tissue>
    </source>
</reference>
<dbReference type="Proteomes" id="UP000298416">
    <property type="component" value="Unassembled WGS sequence"/>
</dbReference>
<comment type="cofactor">
    <cofactor evidence="2">
        <name>Mg(2+)</name>
        <dbReference type="ChEBI" id="CHEBI:18420"/>
    </cofactor>
</comment>
<gene>
    <name evidence="11" type="ORF">SASPL_149339</name>
</gene>
<evidence type="ECO:0000313" key="11">
    <source>
        <dbReference type="EMBL" id="KAG6391583.1"/>
    </source>
</evidence>
<evidence type="ECO:0000256" key="6">
    <source>
        <dbReference type="ARBA" id="ARBA00022842"/>
    </source>
</evidence>
<evidence type="ECO:0000256" key="3">
    <source>
        <dbReference type="ARBA" id="ARBA00013081"/>
    </source>
</evidence>
<evidence type="ECO:0000256" key="1">
    <source>
        <dbReference type="ARBA" id="ARBA00001936"/>
    </source>
</evidence>
<dbReference type="EC" id="3.1.3.16" evidence="3"/>
<evidence type="ECO:0000313" key="12">
    <source>
        <dbReference type="Proteomes" id="UP000298416"/>
    </source>
</evidence>
<dbReference type="GO" id="GO:0004722">
    <property type="term" value="F:protein serine/threonine phosphatase activity"/>
    <property type="evidence" value="ECO:0007669"/>
    <property type="project" value="UniProtKB-EC"/>
</dbReference>
<comment type="cofactor">
    <cofactor evidence="1">
        <name>Mn(2+)</name>
        <dbReference type="ChEBI" id="CHEBI:29035"/>
    </cofactor>
</comment>
<dbReference type="Gene3D" id="3.60.40.10">
    <property type="entry name" value="PPM-type phosphatase domain"/>
    <property type="match status" value="1"/>
</dbReference>
<evidence type="ECO:0000256" key="4">
    <source>
        <dbReference type="ARBA" id="ARBA00022723"/>
    </source>
</evidence>
<comment type="caution">
    <text evidence="11">The sequence shown here is derived from an EMBL/GenBank/DDBJ whole genome shotgun (WGS) entry which is preliminary data.</text>
</comment>
<keyword evidence="8" id="KW-0464">Manganese</keyword>
<dbReference type="SUPFAM" id="SSF81606">
    <property type="entry name" value="PP2C-like"/>
    <property type="match status" value="1"/>
</dbReference>
<evidence type="ECO:0000256" key="8">
    <source>
        <dbReference type="ARBA" id="ARBA00023211"/>
    </source>
</evidence>
<keyword evidence="7 9" id="KW-0904">Protein phosphatase</keyword>
<dbReference type="PROSITE" id="PS01032">
    <property type="entry name" value="PPM_1"/>
    <property type="match status" value="1"/>
</dbReference>
<reference evidence="11" key="2">
    <citation type="submission" date="2020-08" db="EMBL/GenBank/DDBJ databases">
        <title>Plant Genome Project.</title>
        <authorList>
            <person name="Zhang R.-G."/>
        </authorList>
    </citation>
    <scope>NUCLEOTIDE SEQUENCE</scope>
    <source>
        <strain evidence="11">Huo1</strain>
        <tissue evidence="11">Leaf</tissue>
    </source>
</reference>
<dbReference type="AlphaFoldDB" id="A0A8X8WAZ9"/>
<name>A0A8X8WAZ9_SALSN</name>
<evidence type="ECO:0000256" key="5">
    <source>
        <dbReference type="ARBA" id="ARBA00022801"/>
    </source>
</evidence>
<dbReference type="GO" id="GO:0046872">
    <property type="term" value="F:metal ion binding"/>
    <property type="evidence" value="ECO:0007669"/>
    <property type="project" value="UniProtKB-KW"/>
</dbReference>